<evidence type="ECO:0000313" key="3">
    <source>
        <dbReference type="Proteomes" id="UP001499990"/>
    </source>
</evidence>
<protein>
    <submittedName>
        <fullName evidence="2">Uncharacterized protein</fullName>
    </submittedName>
</protein>
<comment type="caution">
    <text evidence="2">The sequence shown here is derived from an EMBL/GenBank/DDBJ whole genome shotgun (WGS) entry which is preliminary data.</text>
</comment>
<name>A0ABP6S6G8_9ACTN</name>
<dbReference type="EMBL" id="BAAAYL010000001">
    <property type="protein sequence ID" value="GAA3369188.1"/>
    <property type="molecule type" value="Genomic_DNA"/>
</dbReference>
<evidence type="ECO:0000313" key="2">
    <source>
        <dbReference type="EMBL" id="GAA3369188.1"/>
    </source>
</evidence>
<accession>A0ABP6S6G8</accession>
<keyword evidence="3" id="KW-1185">Reference proteome</keyword>
<organism evidence="2 3">
    <name type="scientific">Streptomyces sannanensis</name>
    <dbReference type="NCBI Taxonomy" id="285536"/>
    <lineage>
        <taxon>Bacteria</taxon>
        <taxon>Bacillati</taxon>
        <taxon>Actinomycetota</taxon>
        <taxon>Actinomycetes</taxon>
        <taxon>Kitasatosporales</taxon>
        <taxon>Streptomycetaceae</taxon>
        <taxon>Streptomyces</taxon>
    </lineage>
</organism>
<evidence type="ECO:0000256" key="1">
    <source>
        <dbReference type="SAM" id="MobiDB-lite"/>
    </source>
</evidence>
<reference evidence="3" key="1">
    <citation type="journal article" date="2019" name="Int. J. Syst. Evol. Microbiol.">
        <title>The Global Catalogue of Microorganisms (GCM) 10K type strain sequencing project: providing services to taxonomists for standard genome sequencing and annotation.</title>
        <authorList>
            <consortium name="The Broad Institute Genomics Platform"/>
            <consortium name="The Broad Institute Genome Sequencing Center for Infectious Disease"/>
            <person name="Wu L."/>
            <person name="Ma J."/>
        </authorList>
    </citation>
    <scope>NUCLEOTIDE SEQUENCE [LARGE SCALE GENOMIC DNA]</scope>
    <source>
        <strain evidence="3">JCM 9651</strain>
    </source>
</reference>
<sequence>MRATLTIARCEGDGYIWSEVLSGRSGRISERPPQSGWCPGGAVHRKAEEGVHAVGAPPSGSWGTSATDDNAARCGAGRREPGMTGRTGPRREPRSEGPHRRRS</sequence>
<feature type="compositionally biased region" description="Basic and acidic residues" evidence="1">
    <location>
        <begin position="89"/>
        <end position="103"/>
    </location>
</feature>
<proteinExistence type="predicted"/>
<feature type="region of interest" description="Disordered" evidence="1">
    <location>
        <begin position="53"/>
        <end position="103"/>
    </location>
</feature>
<dbReference type="Proteomes" id="UP001499990">
    <property type="component" value="Unassembled WGS sequence"/>
</dbReference>
<gene>
    <name evidence="2" type="ORF">GCM10020367_10580</name>
</gene>